<sequence>MTERLEREAAMTGLCISAKKTEIMAIGYIDGNNYRVLFIIGQHQLDEVHGFTYMGSDVVNNGDSERDVACRIGKASAVFQRRKPIWASRPISTKSKVRLFNSTMIPSAIYAVETWKTLAKIARMINAFQLRYLRRILLISYPEHITNNKIHRQDLEYSNMIREI</sequence>
<dbReference type="EMBL" id="OX597822">
    <property type="protein sequence ID" value="CAI9727452.1"/>
    <property type="molecule type" value="Genomic_DNA"/>
</dbReference>
<organism evidence="1 2">
    <name type="scientific">Octopus vulgaris</name>
    <name type="common">Common octopus</name>
    <dbReference type="NCBI Taxonomy" id="6645"/>
    <lineage>
        <taxon>Eukaryota</taxon>
        <taxon>Metazoa</taxon>
        <taxon>Spiralia</taxon>
        <taxon>Lophotrochozoa</taxon>
        <taxon>Mollusca</taxon>
        <taxon>Cephalopoda</taxon>
        <taxon>Coleoidea</taxon>
        <taxon>Octopodiformes</taxon>
        <taxon>Octopoda</taxon>
        <taxon>Incirrata</taxon>
        <taxon>Octopodidae</taxon>
        <taxon>Octopus</taxon>
    </lineage>
</organism>
<evidence type="ECO:0000313" key="2">
    <source>
        <dbReference type="Proteomes" id="UP001162480"/>
    </source>
</evidence>
<dbReference type="AlphaFoldDB" id="A0AA36B5Q3"/>
<accession>A0AA36B5Q3</accession>
<name>A0AA36B5Q3_OCTVU</name>
<dbReference type="PANTHER" id="PTHR47027">
    <property type="entry name" value="REVERSE TRANSCRIPTASE DOMAIN-CONTAINING PROTEIN"/>
    <property type="match status" value="1"/>
</dbReference>
<evidence type="ECO:0008006" key="3">
    <source>
        <dbReference type="Google" id="ProtNLM"/>
    </source>
</evidence>
<keyword evidence="2" id="KW-1185">Reference proteome</keyword>
<dbReference type="PANTHER" id="PTHR47027:SF25">
    <property type="entry name" value="REVERSE TRANSCRIPTASE DOMAIN-CONTAINING PROTEIN"/>
    <property type="match status" value="1"/>
</dbReference>
<proteinExistence type="predicted"/>
<gene>
    <name evidence="1" type="ORF">OCTVUL_1B011155</name>
</gene>
<protein>
    <recommendedName>
        <fullName evidence="3">Reverse transcriptase domain-containing protein</fullName>
    </recommendedName>
</protein>
<evidence type="ECO:0000313" key="1">
    <source>
        <dbReference type="EMBL" id="CAI9727452.1"/>
    </source>
</evidence>
<reference evidence="1" key="1">
    <citation type="submission" date="2023-08" db="EMBL/GenBank/DDBJ databases">
        <authorList>
            <person name="Alioto T."/>
            <person name="Alioto T."/>
            <person name="Gomez Garrido J."/>
        </authorList>
    </citation>
    <scope>NUCLEOTIDE SEQUENCE</scope>
</reference>
<dbReference type="Proteomes" id="UP001162480">
    <property type="component" value="Chromosome 9"/>
</dbReference>